<comment type="similarity">
    <text evidence="1">Belongs to the iron-containing alcohol dehydrogenase family.</text>
</comment>
<evidence type="ECO:0000259" key="4">
    <source>
        <dbReference type="Pfam" id="PF00465"/>
    </source>
</evidence>
<organism evidence="6 7">
    <name type="scientific">Neorhizobium galegae bv. officinalis</name>
    <dbReference type="NCBI Taxonomy" id="323656"/>
    <lineage>
        <taxon>Bacteria</taxon>
        <taxon>Pseudomonadati</taxon>
        <taxon>Pseudomonadota</taxon>
        <taxon>Alphaproteobacteria</taxon>
        <taxon>Hyphomicrobiales</taxon>
        <taxon>Rhizobiaceae</taxon>
        <taxon>Rhizobium/Agrobacterium group</taxon>
        <taxon>Neorhizobium</taxon>
    </lineage>
</organism>
<dbReference type="GO" id="GO:0004022">
    <property type="term" value="F:alcohol dehydrogenase (NAD+) activity"/>
    <property type="evidence" value="ECO:0007669"/>
    <property type="project" value="TreeGrafter"/>
</dbReference>
<dbReference type="Gene3D" id="1.20.1090.10">
    <property type="entry name" value="Dehydroquinate synthase-like - alpha domain"/>
    <property type="match status" value="1"/>
</dbReference>
<keyword evidence="2" id="KW-0560">Oxidoreductase</keyword>
<evidence type="ECO:0000256" key="3">
    <source>
        <dbReference type="ARBA" id="ARBA00023027"/>
    </source>
</evidence>
<dbReference type="InterPro" id="IPR034786">
    <property type="entry name" value="MAR"/>
</dbReference>
<evidence type="ECO:0000256" key="2">
    <source>
        <dbReference type="ARBA" id="ARBA00023002"/>
    </source>
</evidence>
<name>A0A0T7FCW9_NEOGA</name>
<dbReference type="Pfam" id="PF00465">
    <property type="entry name" value="Fe-ADH"/>
    <property type="match status" value="1"/>
</dbReference>
<dbReference type="GO" id="GO:0018506">
    <property type="term" value="F:maleylacetate reductase activity"/>
    <property type="evidence" value="ECO:0007669"/>
    <property type="project" value="InterPro"/>
</dbReference>
<dbReference type="InterPro" id="IPR001670">
    <property type="entry name" value="ADH_Fe/GldA"/>
</dbReference>
<dbReference type="InterPro" id="IPR056798">
    <property type="entry name" value="ADH_Fe_C"/>
</dbReference>
<evidence type="ECO:0000259" key="5">
    <source>
        <dbReference type="Pfam" id="PF25137"/>
    </source>
</evidence>
<dbReference type="PANTHER" id="PTHR11496">
    <property type="entry name" value="ALCOHOL DEHYDROGENASE"/>
    <property type="match status" value="1"/>
</dbReference>
<accession>A0A0T7FCW9</accession>
<dbReference type="RefSeq" id="WP_046665727.1">
    <property type="nucleotide sequence ID" value="NZ_CCRH01000003.1"/>
</dbReference>
<reference evidence="6 7" key="1">
    <citation type="submission" date="2014-08" db="EMBL/GenBank/DDBJ databases">
        <authorList>
            <person name="Chen Y.-H."/>
        </authorList>
    </citation>
    <scope>NUCLEOTIDE SEQUENCE [LARGE SCALE GENOMIC DNA]</scope>
</reference>
<dbReference type="Proteomes" id="UP000046176">
    <property type="component" value="Unassembled WGS sequence"/>
</dbReference>
<feature type="domain" description="Fe-containing alcohol dehydrogenase-like C-terminal" evidence="5">
    <location>
        <begin position="166"/>
        <end position="346"/>
    </location>
</feature>
<dbReference type="GO" id="GO:0046872">
    <property type="term" value="F:metal ion binding"/>
    <property type="evidence" value="ECO:0007669"/>
    <property type="project" value="InterPro"/>
</dbReference>
<proteinExistence type="inferred from homology"/>
<evidence type="ECO:0000313" key="7">
    <source>
        <dbReference type="Proteomes" id="UP000046176"/>
    </source>
</evidence>
<evidence type="ECO:0000256" key="1">
    <source>
        <dbReference type="ARBA" id="ARBA00007358"/>
    </source>
</evidence>
<keyword evidence="3" id="KW-0520">NAD</keyword>
<feature type="domain" description="Alcohol dehydrogenase iron-type/glycerol dehydrogenase GldA" evidence="4">
    <location>
        <begin position="13"/>
        <end position="154"/>
    </location>
</feature>
<dbReference type="CDD" id="cd08177">
    <property type="entry name" value="MAR"/>
    <property type="match status" value="1"/>
</dbReference>
<gene>
    <name evidence="6" type="ORF">NGAL_HAMBI1145_15150</name>
</gene>
<dbReference type="InterPro" id="IPR039697">
    <property type="entry name" value="Alcohol_dehydrogenase_Fe"/>
</dbReference>
<dbReference type="PANTHER" id="PTHR11496:SF102">
    <property type="entry name" value="ALCOHOL DEHYDROGENASE 4"/>
    <property type="match status" value="1"/>
</dbReference>
<dbReference type="Pfam" id="PF25137">
    <property type="entry name" value="ADH_Fe_C"/>
    <property type="match status" value="1"/>
</dbReference>
<dbReference type="AlphaFoldDB" id="A0A0T7FCW9"/>
<evidence type="ECO:0000313" key="6">
    <source>
        <dbReference type="EMBL" id="CDZ32779.1"/>
    </source>
</evidence>
<dbReference type="OrthoDB" id="3812122at2"/>
<dbReference type="SUPFAM" id="SSF56796">
    <property type="entry name" value="Dehydroquinate synthase-like"/>
    <property type="match status" value="1"/>
</dbReference>
<sequence length="355" mass="37609">MREQFIYKGTIPRIVFGVGSISKVAEELHALGRHKALVLSTPFQEKDAQRLAEQLGSACAGVFSGAVMHTPVDVTIEALRVFSDKGADCVISLGGGSTIGLGKAIAYRTDAPQLVIATTYAGSEVTPILGQTENGLKTTVRDASILPKTVIYDPELSYDLPVKMSVTSGLNAMAHAVEGLYAQDRNPVSSMMAMEGIAALHEALPAIMDDPRNPAARTDALYGSWLCGVVLGAVGMAFHHKICHTLGGGFDLPHAETHAVLLPHTVAYTEEAVPHLLAPVAALLGTDRAAPGLYDFALAIGAPTRLQDFGLTAGDLDKATDMAMRNPYWNPRPLEAAAIREMLQMAWEGARPGSS</sequence>
<dbReference type="EMBL" id="CCRH01000003">
    <property type="protein sequence ID" value="CDZ32779.1"/>
    <property type="molecule type" value="Genomic_DNA"/>
</dbReference>
<protein>
    <submittedName>
        <fullName evidence="6">Maleylacetate reductase</fullName>
    </submittedName>
</protein>
<dbReference type="Gene3D" id="3.40.50.1970">
    <property type="match status" value="1"/>
</dbReference>